<dbReference type="OrthoDB" id="9778850at2"/>
<proteinExistence type="predicted"/>
<dbReference type="SMART" id="SM00028">
    <property type="entry name" value="TPR"/>
    <property type="match status" value="8"/>
</dbReference>
<feature type="repeat" description="TPR" evidence="3">
    <location>
        <begin position="529"/>
        <end position="562"/>
    </location>
</feature>
<feature type="repeat" description="TPR" evidence="3">
    <location>
        <begin position="427"/>
        <end position="460"/>
    </location>
</feature>
<keyword evidence="4" id="KW-1133">Transmembrane helix</keyword>
<feature type="transmembrane region" description="Helical" evidence="4">
    <location>
        <begin position="333"/>
        <end position="357"/>
    </location>
</feature>
<dbReference type="Pfam" id="PF13181">
    <property type="entry name" value="TPR_8"/>
    <property type="match status" value="1"/>
</dbReference>
<gene>
    <name evidence="5" type="ordered locus">Dole_2417</name>
</gene>
<feature type="transmembrane region" description="Helical" evidence="4">
    <location>
        <begin position="308"/>
        <end position="326"/>
    </location>
</feature>
<dbReference type="SUPFAM" id="SSF48452">
    <property type="entry name" value="TPR-like"/>
    <property type="match status" value="2"/>
</dbReference>
<feature type="transmembrane region" description="Helical" evidence="4">
    <location>
        <begin position="12"/>
        <end position="31"/>
    </location>
</feature>
<feature type="transmembrane region" description="Helical" evidence="4">
    <location>
        <begin position="363"/>
        <end position="381"/>
    </location>
</feature>
<evidence type="ECO:0000256" key="3">
    <source>
        <dbReference type="PROSITE-ProRule" id="PRU00339"/>
    </source>
</evidence>
<dbReference type="RefSeq" id="WP_012175833.1">
    <property type="nucleotide sequence ID" value="NC_009943.1"/>
</dbReference>
<keyword evidence="6" id="KW-1185">Reference proteome</keyword>
<organism evidence="5 6">
    <name type="scientific">Desulfosudis oleivorans (strain DSM 6200 / JCM 39069 / Hxd3)</name>
    <name type="common">Desulfococcus oleovorans</name>
    <dbReference type="NCBI Taxonomy" id="96561"/>
    <lineage>
        <taxon>Bacteria</taxon>
        <taxon>Pseudomonadati</taxon>
        <taxon>Thermodesulfobacteriota</taxon>
        <taxon>Desulfobacteria</taxon>
        <taxon>Desulfobacterales</taxon>
        <taxon>Desulfosudaceae</taxon>
        <taxon>Desulfosudis</taxon>
    </lineage>
</organism>
<evidence type="ECO:0000256" key="2">
    <source>
        <dbReference type="ARBA" id="ARBA00022803"/>
    </source>
</evidence>
<feature type="transmembrane region" description="Helical" evidence="4">
    <location>
        <begin position="386"/>
        <end position="403"/>
    </location>
</feature>
<protein>
    <submittedName>
        <fullName evidence="5">Tetratricopeptide TPR_2 repeat protein</fullName>
    </submittedName>
</protein>
<keyword evidence="4" id="KW-0472">Membrane</keyword>
<keyword evidence="2 3" id="KW-0802">TPR repeat</keyword>
<dbReference type="PANTHER" id="PTHR44227">
    <property type="match status" value="1"/>
</dbReference>
<feature type="transmembrane region" description="Helical" evidence="4">
    <location>
        <begin position="124"/>
        <end position="141"/>
    </location>
</feature>
<feature type="transmembrane region" description="Helical" evidence="4">
    <location>
        <begin position="231"/>
        <end position="249"/>
    </location>
</feature>
<evidence type="ECO:0000256" key="4">
    <source>
        <dbReference type="SAM" id="Phobius"/>
    </source>
</evidence>
<dbReference type="NCBIfam" id="NF047558">
    <property type="entry name" value="TPR_END_plus"/>
    <property type="match status" value="1"/>
</dbReference>
<dbReference type="eggNOG" id="COG1807">
    <property type="taxonomic scope" value="Bacteria"/>
</dbReference>
<feature type="repeat" description="TPR" evidence="3">
    <location>
        <begin position="631"/>
        <end position="664"/>
    </location>
</feature>
<dbReference type="Pfam" id="PF13432">
    <property type="entry name" value="TPR_16"/>
    <property type="match status" value="2"/>
</dbReference>
<dbReference type="EMBL" id="CP000859">
    <property type="protein sequence ID" value="ABW68221.1"/>
    <property type="molecule type" value="Genomic_DNA"/>
</dbReference>
<feature type="repeat" description="TPR" evidence="3">
    <location>
        <begin position="665"/>
        <end position="698"/>
    </location>
</feature>
<sequence length="762" mass="84841">MTDTHPSLPPRPWWPLLLLVIIAAAAILTYANSLTAPFVFDDAHNIVENPHVRMAELSLDGIIDAVTVGTRRPVASLTFALNYYFHGYDITGYHLVNIAIHILTGFLMFLVVRHTLGLMNLERRDMVAGLAALVWTVHPLHTQSVTYVVQRMAALATLFFLFALYLYIRGRLRQREGRPLGSLFFVLCGLSGILAVLSKQIAATLPFFILVYEWYFFQDLDRAWIKKQAKWIGSAVVVIGALAAIYLGASPIEKIMAMYKTQDFTLGQRLLTEPRVIFLYLSLILFPYPGRLNLDYDFPVSVSLIDPVTTLVSILGLIGLVAAAVVTAKRYRLVSFAVVWFLGNLAIESSFLGLALVFEHRTYLPSVLVIAALAWAAITYIRPRPLAIGFLCAVTLLWGFWTYQRNAIWADEVALWRDVTEKSPTLARPWSNLGMALQIAGNSEAALQAFQKAIALDPNHMEAHNNSGFILRELGRPKEAIKFFRRALEINPAYADAHYNLGLAFFDLKDMAQARTAFEQTLRVNPLYSKAHNNLGVILMQEGDHEAAVAAYQRALKTDPRFAQAYNNLGIIAYQQGNPDQAASFFKKALTADPAYAGAANNLARVRQTIEKHGPAITELKQMLHKTPNDVDLSCRLAQVYQAAGMRYGAISQYQKALALQPGHGPSLNALGVLYAAMGQPAKAVECFRKLSALMPGNATIYYNLACLYARQNQVEPAVENLKKALDAGYDNREQIRADKDLAPIRDTEFYKTRIDSQEPGK</sequence>
<dbReference type="Pfam" id="PF13431">
    <property type="entry name" value="TPR_17"/>
    <property type="match status" value="1"/>
</dbReference>
<dbReference type="Pfam" id="PF00515">
    <property type="entry name" value="TPR_1"/>
    <property type="match status" value="1"/>
</dbReference>
<dbReference type="PROSITE" id="PS50293">
    <property type="entry name" value="TPR_REGION"/>
    <property type="match status" value="5"/>
</dbReference>
<keyword evidence="4" id="KW-0812">Transmembrane</keyword>
<feature type="repeat" description="TPR" evidence="3">
    <location>
        <begin position="461"/>
        <end position="494"/>
    </location>
</feature>
<dbReference type="SMART" id="SM00671">
    <property type="entry name" value="SEL1"/>
    <property type="match status" value="4"/>
</dbReference>
<feature type="transmembrane region" description="Helical" evidence="4">
    <location>
        <begin position="147"/>
        <end position="168"/>
    </location>
</feature>
<feature type="transmembrane region" description="Helical" evidence="4">
    <location>
        <begin position="270"/>
        <end position="288"/>
    </location>
</feature>
<dbReference type="Gene3D" id="1.25.40.10">
    <property type="entry name" value="Tetratricopeptide repeat domain"/>
    <property type="match status" value="3"/>
</dbReference>
<dbReference type="PROSITE" id="PS50005">
    <property type="entry name" value="TPR"/>
    <property type="match status" value="8"/>
</dbReference>
<dbReference type="AlphaFoldDB" id="A8ZVN4"/>
<feature type="repeat" description="TPR" evidence="3">
    <location>
        <begin position="699"/>
        <end position="732"/>
    </location>
</feature>
<dbReference type="KEGG" id="dol:Dole_2417"/>
<dbReference type="eggNOG" id="COG0457">
    <property type="taxonomic scope" value="Bacteria"/>
</dbReference>
<feature type="repeat" description="TPR" evidence="3">
    <location>
        <begin position="563"/>
        <end position="596"/>
    </location>
</feature>
<dbReference type="Proteomes" id="UP000008561">
    <property type="component" value="Chromosome"/>
</dbReference>
<dbReference type="PANTHER" id="PTHR44227:SF3">
    <property type="entry name" value="PROTEIN O-MANNOSYL-TRANSFERASE TMTC4"/>
    <property type="match status" value="1"/>
</dbReference>
<evidence type="ECO:0000313" key="5">
    <source>
        <dbReference type="EMBL" id="ABW68221.1"/>
    </source>
</evidence>
<evidence type="ECO:0000313" key="6">
    <source>
        <dbReference type="Proteomes" id="UP000008561"/>
    </source>
</evidence>
<name>A8ZVN4_DESOH</name>
<feature type="transmembrane region" description="Helical" evidence="4">
    <location>
        <begin position="180"/>
        <end position="211"/>
    </location>
</feature>
<keyword evidence="1" id="KW-0677">Repeat</keyword>
<dbReference type="InterPro" id="IPR052346">
    <property type="entry name" value="O-mannosyl-transferase_TMTC"/>
</dbReference>
<accession>A8ZVN4</accession>
<dbReference type="InterPro" id="IPR019734">
    <property type="entry name" value="TPR_rpt"/>
</dbReference>
<feature type="repeat" description="TPR" evidence="3">
    <location>
        <begin position="495"/>
        <end position="528"/>
    </location>
</feature>
<dbReference type="STRING" id="96561.Dole_2417"/>
<reference evidence="5 6" key="1">
    <citation type="submission" date="2007-10" db="EMBL/GenBank/DDBJ databases">
        <title>Complete sequence of Desulfococcus oleovorans Hxd3.</title>
        <authorList>
            <consortium name="US DOE Joint Genome Institute"/>
            <person name="Copeland A."/>
            <person name="Lucas S."/>
            <person name="Lapidus A."/>
            <person name="Barry K."/>
            <person name="Glavina del Rio T."/>
            <person name="Dalin E."/>
            <person name="Tice H."/>
            <person name="Pitluck S."/>
            <person name="Kiss H."/>
            <person name="Brettin T."/>
            <person name="Bruce D."/>
            <person name="Detter J.C."/>
            <person name="Han C."/>
            <person name="Schmutz J."/>
            <person name="Larimer F."/>
            <person name="Land M."/>
            <person name="Hauser L."/>
            <person name="Kyrpides N."/>
            <person name="Kim E."/>
            <person name="Wawrik B."/>
            <person name="Richardson P."/>
        </authorList>
    </citation>
    <scope>NUCLEOTIDE SEQUENCE [LARGE SCALE GENOMIC DNA]</scope>
    <source>
        <strain evidence="6">DSM 6200 / JCM 39069 / Hxd3</strain>
    </source>
</reference>
<dbReference type="HOGENOM" id="CLU_011615_5_1_7"/>
<dbReference type="InterPro" id="IPR006597">
    <property type="entry name" value="Sel1-like"/>
</dbReference>
<dbReference type="InterPro" id="IPR011990">
    <property type="entry name" value="TPR-like_helical_dom_sf"/>
</dbReference>
<feature type="transmembrane region" description="Helical" evidence="4">
    <location>
        <begin position="92"/>
        <end position="112"/>
    </location>
</feature>
<evidence type="ECO:0000256" key="1">
    <source>
        <dbReference type="ARBA" id="ARBA00022737"/>
    </source>
</evidence>